<dbReference type="Proteomes" id="UP001595455">
    <property type="component" value="Unassembled WGS sequence"/>
</dbReference>
<dbReference type="EMBL" id="JBHRSF010000114">
    <property type="protein sequence ID" value="MFC2997328.1"/>
    <property type="molecule type" value="Genomic_DNA"/>
</dbReference>
<gene>
    <name evidence="1" type="ORF">ACFODO_19155</name>
</gene>
<proteinExistence type="predicted"/>
<sequence>MSTTATDPNKEYSLLTSDGRLKLTNAEIDYLQQFLTANDRGVLFGII</sequence>
<reference evidence="2" key="1">
    <citation type="journal article" date="2019" name="Int. J. Syst. Evol. Microbiol.">
        <title>The Global Catalogue of Microorganisms (GCM) 10K type strain sequencing project: providing services to taxonomists for standard genome sequencing and annotation.</title>
        <authorList>
            <consortium name="The Broad Institute Genomics Platform"/>
            <consortium name="The Broad Institute Genome Sequencing Center for Infectious Disease"/>
            <person name="Wu L."/>
            <person name="Ma J."/>
        </authorList>
    </citation>
    <scope>NUCLEOTIDE SEQUENCE [LARGE SCALE GENOMIC DNA]</scope>
    <source>
        <strain evidence="2">KCTC 62575</strain>
    </source>
</reference>
<dbReference type="RefSeq" id="WP_171405212.1">
    <property type="nucleotide sequence ID" value="NZ_JBHRSF010000114.1"/>
</dbReference>
<evidence type="ECO:0000313" key="2">
    <source>
        <dbReference type="Proteomes" id="UP001595455"/>
    </source>
</evidence>
<keyword evidence="2" id="KW-1185">Reference proteome</keyword>
<organism evidence="1 2">
    <name type="scientific">Acinetobacter sichuanensis</name>
    <dbReference type="NCBI Taxonomy" id="2136183"/>
    <lineage>
        <taxon>Bacteria</taxon>
        <taxon>Pseudomonadati</taxon>
        <taxon>Pseudomonadota</taxon>
        <taxon>Gammaproteobacteria</taxon>
        <taxon>Moraxellales</taxon>
        <taxon>Moraxellaceae</taxon>
        <taxon>Acinetobacter</taxon>
    </lineage>
</organism>
<protein>
    <submittedName>
        <fullName evidence="1">Uncharacterized protein</fullName>
    </submittedName>
</protein>
<name>A0ABV7BKU0_9GAMM</name>
<accession>A0ABV7BKU0</accession>
<comment type="caution">
    <text evidence="1">The sequence shown here is derived from an EMBL/GenBank/DDBJ whole genome shotgun (WGS) entry which is preliminary data.</text>
</comment>
<evidence type="ECO:0000313" key="1">
    <source>
        <dbReference type="EMBL" id="MFC2997328.1"/>
    </source>
</evidence>